<evidence type="ECO:0000313" key="3">
    <source>
        <dbReference type="Proteomes" id="UP001470230"/>
    </source>
</evidence>
<accession>A0ABR2IQU7</accession>
<gene>
    <name evidence="2" type="ORF">M9Y10_010002</name>
</gene>
<feature type="region of interest" description="Disordered" evidence="1">
    <location>
        <begin position="177"/>
        <end position="482"/>
    </location>
</feature>
<feature type="compositionally biased region" description="Polar residues" evidence="1">
    <location>
        <begin position="357"/>
        <end position="367"/>
    </location>
</feature>
<feature type="compositionally biased region" description="Polar residues" evidence="1">
    <location>
        <begin position="184"/>
        <end position="241"/>
    </location>
</feature>
<feature type="compositionally biased region" description="Polar residues" evidence="1">
    <location>
        <begin position="409"/>
        <end position="436"/>
    </location>
</feature>
<proteinExistence type="predicted"/>
<keyword evidence="3" id="KW-1185">Reference proteome</keyword>
<feature type="compositionally biased region" description="Low complexity" evidence="1">
    <location>
        <begin position="368"/>
        <end position="399"/>
    </location>
</feature>
<feature type="compositionally biased region" description="Low complexity" evidence="1">
    <location>
        <begin position="247"/>
        <end position="273"/>
    </location>
</feature>
<feature type="compositionally biased region" description="Polar residues" evidence="1">
    <location>
        <begin position="339"/>
        <end position="350"/>
    </location>
</feature>
<feature type="compositionally biased region" description="Low complexity" evidence="1">
    <location>
        <begin position="447"/>
        <end position="477"/>
    </location>
</feature>
<feature type="compositionally biased region" description="Low complexity" evidence="1">
    <location>
        <begin position="285"/>
        <end position="338"/>
    </location>
</feature>
<sequence length="571" mass="61935">MSLENVPSLEPVQIIAQLKKNYQAIKPSDLNKEWESWESSSPKKFSIKLPDLKLGHFMSYSKAFFKETEKIIKLNANNIRYVAPLFKEHLIQIFDDPPRFKDSDHLIDLCLTILQCLSILSNTPSAPLNEIEKFYINAQVFILSFSLKCDAYEALTAKEEEFINDFDAKQLSASQKHVVDPASSKKNTSLYGSQKSRPISRTSINPTSLSSRPSSKIAKTSSKTPLESAPSKTQTSGSSPKAQAAKSVTNSSRTQQSTSTKFTSTSFKTQVTSNLSSRPSSKLQSTPSKTRTTTSSTLNANSATNNFSNTSKSNSSAPESKSLSTSSKTSSSSAPASSNLQTAPPTSNSSNKKETTVKSSSASSKLQTTPSTSNSSNKKETAATSSSASSKSQAAQPTSNSSNKKETTVKSTSASSKLQPGSSAATQKATNLSSAVKTGAKPQITINTSQKSNPSSSQPSKYKLNSSKTSHPSSTSGKSKELTPEIVSSLMSDKQLIVDLLKSYPTTKNNCDYIRTTFKKFKDRCKTYIKSQKFDNLCTDFENRACITPFDKPRATPLIAKLEEIAELIHI</sequence>
<comment type="caution">
    <text evidence="2">The sequence shown here is derived from an EMBL/GenBank/DDBJ whole genome shotgun (WGS) entry which is preliminary data.</text>
</comment>
<dbReference type="Proteomes" id="UP001470230">
    <property type="component" value="Unassembled WGS sequence"/>
</dbReference>
<reference evidence="2 3" key="1">
    <citation type="submission" date="2024-04" db="EMBL/GenBank/DDBJ databases">
        <title>Tritrichomonas musculus Genome.</title>
        <authorList>
            <person name="Alves-Ferreira E."/>
            <person name="Grigg M."/>
            <person name="Lorenzi H."/>
            <person name="Galac M."/>
        </authorList>
    </citation>
    <scope>NUCLEOTIDE SEQUENCE [LARGE SCALE GENOMIC DNA]</scope>
    <source>
        <strain evidence="2 3">EAF2021</strain>
    </source>
</reference>
<organism evidence="2 3">
    <name type="scientific">Tritrichomonas musculus</name>
    <dbReference type="NCBI Taxonomy" id="1915356"/>
    <lineage>
        <taxon>Eukaryota</taxon>
        <taxon>Metamonada</taxon>
        <taxon>Parabasalia</taxon>
        <taxon>Tritrichomonadida</taxon>
        <taxon>Tritrichomonadidae</taxon>
        <taxon>Tritrichomonas</taxon>
    </lineage>
</organism>
<evidence type="ECO:0000313" key="2">
    <source>
        <dbReference type="EMBL" id="KAK8867033.1"/>
    </source>
</evidence>
<name>A0ABR2IQU7_9EUKA</name>
<protein>
    <submittedName>
        <fullName evidence="2">Uncharacterized protein</fullName>
    </submittedName>
</protein>
<evidence type="ECO:0000256" key="1">
    <source>
        <dbReference type="SAM" id="MobiDB-lite"/>
    </source>
</evidence>
<feature type="compositionally biased region" description="Polar residues" evidence="1">
    <location>
        <begin position="274"/>
        <end position="284"/>
    </location>
</feature>
<dbReference type="EMBL" id="JAPFFF010000015">
    <property type="protein sequence ID" value="KAK8867033.1"/>
    <property type="molecule type" value="Genomic_DNA"/>
</dbReference>